<dbReference type="InterPro" id="IPR036390">
    <property type="entry name" value="WH_DNA-bd_sf"/>
</dbReference>
<dbReference type="Gene3D" id="1.20.120.530">
    <property type="entry name" value="GntR ligand-binding domain-like"/>
    <property type="match status" value="1"/>
</dbReference>
<keyword evidence="6" id="KW-1185">Reference proteome</keyword>
<reference evidence="5 6" key="1">
    <citation type="submission" date="2017-06" db="EMBL/GenBank/DDBJ databases">
        <authorList>
            <person name="Kim H.J."/>
            <person name="Triplett B.A."/>
        </authorList>
    </citation>
    <scope>NUCLEOTIDE SEQUENCE [LARGE SCALE GENOMIC DNA]</scope>
    <source>
        <strain evidence="5 6">SCA</strain>
    </source>
</reference>
<evidence type="ECO:0000256" key="3">
    <source>
        <dbReference type="ARBA" id="ARBA00023163"/>
    </source>
</evidence>
<dbReference type="EMBL" id="FZOJ01000037">
    <property type="protein sequence ID" value="SNT07099.1"/>
    <property type="molecule type" value="Genomic_DNA"/>
</dbReference>
<dbReference type="Pfam" id="PF07729">
    <property type="entry name" value="FCD"/>
    <property type="match status" value="1"/>
</dbReference>
<dbReference type="GO" id="GO:0003700">
    <property type="term" value="F:DNA-binding transcription factor activity"/>
    <property type="evidence" value="ECO:0007669"/>
    <property type="project" value="InterPro"/>
</dbReference>
<name>A0A239JMW4_9FIRM</name>
<accession>A0A239JMW4</accession>
<sequence length="224" mass="26197">MKTNGFIDKKISRHKTLPEVIAERLKQAIINGELKGGQQLKQDEIAKRFNASMIPVREALRILEVQGLVKLYPNKGAIVRELSVEEVEEIFDIRIMLEKGALKFAIDNLDHKEMEYGEYILKKMDVLVEEEHLSQLNFQFHNILYGASQKNILLELISDMHIKLERYMRIYLLNMGYHQTSQEEHYKMLEACKNKNKSLAIEILVQHMENAKQSLVIFLKSREN</sequence>
<dbReference type="PANTHER" id="PTHR43537">
    <property type="entry name" value="TRANSCRIPTIONAL REGULATOR, GNTR FAMILY"/>
    <property type="match status" value="1"/>
</dbReference>
<keyword evidence="3" id="KW-0804">Transcription</keyword>
<dbReference type="SUPFAM" id="SSF46785">
    <property type="entry name" value="Winged helix' DNA-binding domain"/>
    <property type="match status" value="1"/>
</dbReference>
<dbReference type="PANTHER" id="PTHR43537:SF41">
    <property type="entry name" value="TRANSCRIPTIONAL REGULATORY PROTEIN"/>
    <property type="match status" value="1"/>
</dbReference>
<evidence type="ECO:0000313" key="5">
    <source>
        <dbReference type="EMBL" id="SNT07099.1"/>
    </source>
</evidence>
<evidence type="ECO:0000313" key="6">
    <source>
        <dbReference type="Proteomes" id="UP000198304"/>
    </source>
</evidence>
<dbReference type="AlphaFoldDB" id="A0A239JMW4"/>
<dbReference type="Pfam" id="PF00392">
    <property type="entry name" value="GntR"/>
    <property type="match status" value="1"/>
</dbReference>
<proteinExistence type="predicted"/>
<dbReference type="SMART" id="SM00895">
    <property type="entry name" value="FCD"/>
    <property type="match status" value="1"/>
</dbReference>
<dbReference type="InterPro" id="IPR036388">
    <property type="entry name" value="WH-like_DNA-bd_sf"/>
</dbReference>
<evidence type="ECO:0000256" key="2">
    <source>
        <dbReference type="ARBA" id="ARBA00023125"/>
    </source>
</evidence>
<dbReference type="InterPro" id="IPR000524">
    <property type="entry name" value="Tscrpt_reg_HTH_GntR"/>
</dbReference>
<dbReference type="InterPro" id="IPR011711">
    <property type="entry name" value="GntR_C"/>
</dbReference>
<dbReference type="Gene3D" id="1.10.10.10">
    <property type="entry name" value="Winged helix-like DNA-binding domain superfamily/Winged helix DNA-binding domain"/>
    <property type="match status" value="1"/>
</dbReference>
<keyword evidence="2" id="KW-0238">DNA-binding</keyword>
<keyword evidence="1" id="KW-0805">Transcription regulation</keyword>
<dbReference type="PROSITE" id="PS50949">
    <property type="entry name" value="HTH_GNTR"/>
    <property type="match status" value="1"/>
</dbReference>
<dbReference type="SMART" id="SM00345">
    <property type="entry name" value="HTH_GNTR"/>
    <property type="match status" value="1"/>
</dbReference>
<dbReference type="Proteomes" id="UP000198304">
    <property type="component" value="Unassembled WGS sequence"/>
</dbReference>
<dbReference type="SUPFAM" id="SSF48008">
    <property type="entry name" value="GntR ligand-binding domain-like"/>
    <property type="match status" value="1"/>
</dbReference>
<dbReference type="GO" id="GO:0003677">
    <property type="term" value="F:DNA binding"/>
    <property type="evidence" value="ECO:0007669"/>
    <property type="project" value="UniProtKB-KW"/>
</dbReference>
<organism evidence="5 6">
    <name type="scientific">Anaerovirgula multivorans</name>
    <dbReference type="NCBI Taxonomy" id="312168"/>
    <lineage>
        <taxon>Bacteria</taxon>
        <taxon>Bacillati</taxon>
        <taxon>Bacillota</taxon>
        <taxon>Clostridia</taxon>
        <taxon>Peptostreptococcales</taxon>
        <taxon>Natronincolaceae</taxon>
        <taxon>Anaerovirgula</taxon>
    </lineage>
</organism>
<gene>
    <name evidence="5" type="ORF">SAMN05446037_103713</name>
</gene>
<feature type="domain" description="HTH gntR-type" evidence="4">
    <location>
        <begin position="15"/>
        <end position="82"/>
    </location>
</feature>
<dbReference type="InterPro" id="IPR008920">
    <property type="entry name" value="TF_FadR/GntR_C"/>
</dbReference>
<evidence type="ECO:0000259" key="4">
    <source>
        <dbReference type="PROSITE" id="PS50949"/>
    </source>
</evidence>
<evidence type="ECO:0000256" key="1">
    <source>
        <dbReference type="ARBA" id="ARBA00023015"/>
    </source>
</evidence>
<protein>
    <submittedName>
        <fullName evidence="5">Transcriptional regulator, GntR family</fullName>
    </submittedName>
</protein>
<dbReference type="CDD" id="cd07377">
    <property type="entry name" value="WHTH_GntR"/>
    <property type="match status" value="1"/>
</dbReference>